<evidence type="ECO:0000259" key="1">
    <source>
        <dbReference type="PROSITE" id="PS50404"/>
    </source>
</evidence>
<dbReference type="VEuPathDB" id="FungiDB:Z518_07057"/>
<dbReference type="AlphaFoldDB" id="A0A0D2ICH0"/>
<organism evidence="3 4">
    <name type="scientific">Rhinocladiella mackenziei CBS 650.93</name>
    <dbReference type="NCBI Taxonomy" id="1442369"/>
    <lineage>
        <taxon>Eukaryota</taxon>
        <taxon>Fungi</taxon>
        <taxon>Dikarya</taxon>
        <taxon>Ascomycota</taxon>
        <taxon>Pezizomycotina</taxon>
        <taxon>Eurotiomycetes</taxon>
        <taxon>Chaetothyriomycetidae</taxon>
        <taxon>Chaetothyriales</taxon>
        <taxon>Herpotrichiellaceae</taxon>
        <taxon>Rhinocladiella</taxon>
    </lineage>
</organism>
<evidence type="ECO:0000313" key="3">
    <source>
        <dbReference type="EMBL" id="KIX03504.1"/>
    </source>
</evidence>
<keyword evidence="4" id="KW-1185">Reference proteome</keyword>
<dbReference type="GO" id="GO:0006559">
    <property type="term" value="P:L-phenylalanine catabolic process"/>
    <property type="evidence" value="ECO:0007669"/>
    <property type="project" value="TreeGrafter"/>
</dbReference>
<sequence>MATELFLWDHPVSSYAQKIRIALREKGIPFKFETPKGGGSGNLATIDPKFSEGNHRIQVPTLVDGDLKIFDSTIILEYIEDKYSDVPLRPAEPAGRARARMIEDVCDSQYEAVNWGMGEIQTFQRAEGEKASKMTEQARHQVRQLHAWLTEQLGDAEWFGGDRFGWADVCVWPMVNRSTSYHVEPEPGTPLRRWYEKAKERPSVKSVYDEFTAASGGFSAATDALKKGLMRREYRDHRLEWMIKSGGIDIVMAGLAKNNIRFSWPYSLE</sequence>
<evidence type="ECO:0000259" key="2">
    <source>
        <dbReference type="PROSITE" id="PS50405"/>
    </source>
</evidence>
<dbReference type="CDD" id="cd00570">
    <property type="entry name" value="GST_N_family"/>
    <property type="match status" value="1"/>
</dbReference>
<dbReference type="Gene3D" id="3.40.30.10">
    <property type="entry name" value="Glutaredoxin"/>
    <property type="match status" value="1"/>
</dbReference>
<dbReference type="GeneID" id="25295128"/>
<dbReference type="OrthoDB" id="249703at2759"/>
<dbReference type="SUPFAM" id="SSF47616">
    <property type="entry name" value="GST C-terminal domain-like"/>
    <property type="match status" value="1"/>
</dbReference>
<dbReference type="CDD" id="cd00299">
    <property type="entry name" value="GST_C_family"/>
    <property type="match status" value="1"/>
</dbReference>
<dbReference type="InterPro" id="IPR036249">
    <property type="entry name" value="Thioredoxin-like_sf"/>
</dbReference>
<dbReference type="GO" id="GO:0006749">
    <property type="term" value="P:glutathione metabolic process"/>
    <property type="evidence" value="ECO:0007669"/>
    <property type="project" value="TreeGrafter"/>
</dbReference>
<name>A0A0D2ICH0_9EURO</name>
<dbReference type="InterPro" id="IPR036282">
    <property type="entry name" value="Glutathione-S-Trfase_C_sf"/>
</dbReference>
<dbReference type="InterPro" id="IPR010987">
    <property type="entry name" value="Glutathione-S-Trfase_C-like"/>
</dbReference>
<dbReference type="Proteomes" id="UP000053617">
    <property type="component" value="Unassembled WGS sequence"/>
</dbReference>
<evidence type="ECO:0000313" key="4">
    <source>
        <dbReference type="Proteomes" id="UP000053617"/>
    </source>
</evidence>
<dbReference type="Gene3D" id="1.20.1050.10">
    <property type="match status" value="1"/>
</dbReference>
<dbReference type="SFLD" id="SFLDG00358">
    <property type="entry name" value="Main_(cytGST)"/>
    <property type="match status" value="1"/>
</dbReference>
<evidence type="ECO:0008006" key="5">
    <source>
        <dbReference type="Google" id="ProtNLM"/>
    </source>
</evidence>
<dbReference type="HOGENOM" id="CLU_011226_5_3_1"/>
<dbReference type="EMBL" id="KN847479">
    <property type="protein sequence ID" value="KIX03504.1"/>
    <property type="molecule type" value="Genomic_DNA"/>
</dbReference>
<dbReference type="RefSeq" id="XP_013270640.1">
    <property type="nucleotide sequence ID" value="XM_013415186.1"/>
</dbReference>
<proteinExistence type="predicted"/>
<protein>
    <recommendedName>
        <fullName evidence="5">Glutathione S-transferase</fullName>
    </recommendedName>
</protein>
<reference evidence="3 4" key="1">
    <citation type="submission" date="2015-01" db="EMBL/GenBank/DDBJ databases">
        <title>The Genome Sequence of Rhinocladiella mackenzie CBS 650.93.</title>
        <authorList>
            <consortium name="The Broad Institute Genomics Platform"/>
            <person name="Cuomo C."/>
            <person name="de Hoog S."/>
            <person name="Gorbushina A."/>
            <person name="Stielow B."/>
            <person name="Teixiera M."/>
            <person name="Abouelleil A."/>
            <person name="Chapman S.B."/>
            <person name="Priest M."/>
            <person name="Young S.K."/>
            <person name="Wortman J."/>
            <person name="Nusbaum C."/>
            <person name="Birren B."/>
        </authorList>
    </citation>
    <scope>NUCLEOTIDE SEQUENCE [LARGE SCALE GENOMIC DNA]</scope>
    <source>
        <strain evidence="3 4">CBS 650.93</strain>
    </source>
</reference>
<dbReference type="GO" id="GO:0004364">
    <property type="term" value="F:glutathione transferase activity"/>
    <property type="evidence" value="ECO:0007669"/>
    <property type="project" value="TreeGrafter"/>
</dbReference>
<dbReference type="Pfam" id="PF13417">
    <property type="entry name" value="GST_N_3"/>
    <property type="match status" value="1"/>
</dbReference>
<dbReference type="Pfam" id="PF13410">
    <property type="entry name" value="GST_C_2"/>
    <property type="match status" value="1"/>
</dbReference>
<feature type="domain" description="GST C-terminal" evidence="2">
    <location>
        <begin position="92"/>
        <end position="224"/>
    </location>
</feature>
<dbReference type="SFLD" id="SFLDS00019">
    <property type="entry name" value="Glutathione_Transferase_(cytos"/>
    <property type="match status" value="1"/>
</dbReference>
<gene>
    <name evidence="3" type="ORF">Z518_07057</name>
</gene>
<dbReference type="GO" id="GO:0016034">
    <property type="term" value="F:maleylacetoacetate isomerase activity"/>
    <property type="evidence" value="ECO:0007669"/>
    <property type="project" value="TreeGrafter"/>
</dbReference>
<dbReference type="PROSITE" id="PS50405">
    <property type="entry name" value="GST_CTER"/>
    <property type="match status" value="1"/>
</dbReference>
<dbReference type="PANTHER" id="PTHR42673:SF21">
    <property type="entry name" value="GLUTATHIONE S-TRANSFERASE YFCF"/>
    <property type="match status" value="1"/>
</dbReference>
<accession>A0A0D2ICH0</accession>
<dbReference type="InterPro" id="IPR004045">
    <property type="entry name" value="Glutathione_S-Trfase_N"/>
</dbReference>
<dbReference type="PROSITE" id="PS50404">
    <property type="entry name" value="GST_NTER"/>
    <property type="match status" value="1"/>
</dbReference>
<feature type="domain" description="GST N-terminal" evidence="1">
    <location>
        <begin position="3"/>
        <end position="87"/>
    </location>
</feature>
<dbReference type="STRING" id="1442369.A0A0D2ICH0"/>
<dbReference type="PANTHER" id="PTHR42673">
    <property type="entry name" value="MALEYLACETOACETATE ISOMERASE"/>
    <property type="match status" value="1"/>
</dbReference>
<dbReference type="InterPro" id="IPR040079">
    <property type="entry name" value="Glutathione_S-Trfase"/>
</dbReference>
<dbReference type="SUPFAM" id="SSF52833">
    <property type="entry name" value="Thioredoxin-like"/>
    <property type="match status" value="1"/>
</dbReference>